<keyword evidence="1" id="KW-1133">Transmembrane helix</keyword>
<evidence type="ECO:0000313" key="3">
    <source>
        <dbReference type="Proteomes" id="UP000054097"/>
    </source>
</evidence>
<keyword evidence="1" id="KW-0812">Transmembrane</keyword>
<keyword evidence="3" id="KW-1185">Reference proteome</keyword>
<sequence length="106" mass="12412">MHSHPNWSHGRFSDRRRRSTLFSQRMMANESTKPTAHYFVQSFCNLVNFIFFFKNIFVSSNATIMIRRKFPAPAQFVVPETCPPRRLLLCLSHITSKNQSLHSLVL</sequence>
<accession>A0A0C3B0Y7</accession>
<keyword evidence="1" id="KW-0472">Membrane</keyword>
<proteinExistence type="predicted"/>
<dbReference type="AlphaFoldDB" id="A0A0C3B0Y7"/>
<evidence type="ECO:0000313" key="2">
    <source>
        <dbReference type="EMBL" id="KIM25166.1"/>
    </source>
</evidence>
<reference evidence="3" key="2">
    <citation type="submission" date="2015-01" db="EMBL/GenBank/DDBJ databases">
        <title>Evolutionary Origins and Diversification of the Mycorrhizal Mutualists.</title>
        <authorList>
            <consortium name="DOE Joint Genome Institute"/>
            <consortium name="Mycorrhizal Genomics Consortium"/>
            <person name="Kohler A."/>
            <person name="Kuo A."/>
            <person name="Nagy L.G."/>
            <person name="Floudas D."/>
            <person name="Copeland A."/>
            <person name="Barry K.W."/>
            <person name="Cichocki N."/>
            <person name="Veneault-Fourrey C."/>
            <person name="LaButti K."/>
            <person name="Lindquist E.A."/>
            <person name="Lipzen A."/>
            <person name="Lundell T."/>
            <person name="Morin E."/>
            <person name="Murat C."/>
            <person name="Riley R."/>
            <person name="Ohm R."/>
            <person name="Sun H."/>
            <person name="Tunlid A."/>
            <person name="Henrissat B."/>
            <person name="Grigoriev I.V."/>
            <person name="Hibbett D.S."/>
            <person name="Martin F."/>
        </authorList>
    </citation>
    <scope>NUCLEOTIDE SEQUENCE [LARGE SCALE GENOMIC DNA]</scope>
    <source>
        <strain evidence="3">MAFF 305830</strain>
    </source>
</reference>
<dbReference type="EMBL" id="KN824316">
    <property type="protein sequence ID" value="KIM25166.1"/>
    <property type="molecule type" value="Genomic_DNA"/>
</dbReference>
<organism evidence="2 3">
    <name type="scientific">Serendipita vermifera MAFF 305830</name>
    <dbReference type="NCBI Taxonomy" id="933852"/>
    <lineage>
        <taxon>Eukaryota</taxon>
        <taxon>Fungi</taxon>
        <taxon>Dikarya</taxon>
        <taxon>Basidiomycota</taxon>
        <taxon>Agaricomycotina</taxon>
        <taxon>Agaricomycetes</taxon>
        <taxon>Sebacinales</taxon>
        <taxon>Serendipitaceae</taxon>
        <taxon>Serendipita</taxon>
    </lineage>
</organism>
<evidence type="ECO:0000256" key="1">
    <source>
        <dbReference type="SAM" id="Phobius"/>
    </source>
</evidence>
<feature type="transmembrane region" description="Helical" evidence="1">
    <location>
        <begin position="36"/>
        <end position="58"/>
    </location>
</feature>
<name>A0A0C3B0Y7_SERVB</name>
<dbReference type="HOGENOM" id="CLU_2224821_0_0_1"/>
<protein>
    <submittedName>
        <fullName evidence="2">Uncharacterized protein</fullName>
    </submittedName>
</protein>
<reference evidence="2 3" key="1">
    <citation type="submission" date="2014-04" db="EMBL/GenBank/DDBJ databases">
        <authorList>
            <consortium name="DOE Joint Genome Institute"/>
            <person name="Kuo A."/>
            <person name="Zuccaro A."/>
            <person name="Kohler A."/>
            <person name="Nagy L.G."/>
            <person name="Floudas D."/>
            <person name="Copeland A."/>
            <person name="Barry K.W."/>
            <person name="Cichocki N."/>
            <person name="Veneault-Fourrey C."/>
            <person name="LaButti K."/>
            <person name="Lindquist E.A."/>
            <person name="Lipzen A."/>
            <person name="Lundell T."/>
            <person name="Morin E."/>
            <person name="Murat C."/>
            <person name="Sun H."/>
            <person name="Tunlid A."/>
            <person name="Henrissat B."/>
            <person name="Grigoriev I.V."/>
            <person name="Hibbett D.S."/>
            <person name="Martin F."/>
            <person name="Nordberg H.P."/>
            <person name="Cantor M.N."/>
            <person name="Hua S.X."/>
        </authorList>
    </citation>
    <scope>NUCLEOTIDE SEQUENCE [LARGE SCALE GENOMIC DNA]</scope>
    <source>
        <strain evidence="2 3">MAFF 305830</strain>
    </source>
</reference>
<dbReference type="Proteomes" id="UP000054097">
    <property type="component" value="Unassembled WGS sequence"/>
</dbReference>
<gene>
    <name evidence="2" type="ORF">M408DRAFT_220772</name>
</gene>